<keyword evidence="2" id="KW-1185">Reference proteome</keyword>
<organism evidence="1 2">
    <name type="scientific">Mycoplasma wenyonii (strain Massachusetts)</name>
    <name type="common">Eperythrozoon wenyonii</name>
    <dbReference type="NCBI Taxonomy" id="1197325"/>
    <lineage>
        <taxon>Bacteria</taxon>
        <taxon>Bacillati</taxon>
        <taxon>Mycoplasmatota</taxon>
        <taxon>Mollicutes</taxon>
        <taxon>Mycoplasmataceae</taxon>
        <taxon>Mycoplasma</taxon>
    </lineage>
</organism>
<evidence type="ECO:0000313" key="2">
    <source>
        <dbReference type="Proteomes" id="UP000009005"/>
    </source>
</evidence>
<gene>
    <name evidence="1" type="ordered locus">WEN_01430</name>
</gene>
<dbReference type="AlphaFoldDB" id="I6YAT9"/>
<dbReference type="Proteomes" id="UP000009005">
    <property type="component" value="Chromosome"/>
</dbReference>
<dbReference type="EMBL" id="CP003703">
    <property type="protein sequence ID" value="AFN65081.1"/>
    <property type="molecule type" value="Genomic_DNA"/>
</dbReference>
<dbReference type="KEGG" id="mwe:WEN_01430"/>
<reference evidence="1 2" key="1">
    <citation type="journal article" date="2012" name="J. Bacteriol.">
        <title>Complete genome sequence of Mycoplasma wenyonii strain Massachusetts.</title>
        <authorList>
            <person name="Dos Santos A.P."/>
            <person name="Guimaraes A.M."/>
            <person name="do Nascimento N.C."/>
            <person name="Sanmiguel P.J."/>
            <person name="Messick J.B."/>
        </authorList>
    </citation>
    <scope>NUCLEOTIDE SEQUENCE [LARGE SCALE GENOMIC DNA]</scope>
    <source>
        <strain evidence="1 2">Massachusetts</strain>
    </source>
</reference>
<dbReference type="RefSeq" id="WP_014849791.1">
    <property type="nucleotide sequence ID" value="NC_018149.1"/>
</dbReference>
<dbReference type="PATRIC" id="fig|1197325.3.peg.310"/>
<sequence length="228" mass="25502">MQILESPLLKNRIALGCIGLLGLSTFSGLIHTSVSSGFSEQLSQLFSRFGARDTVAQAGPTGTEGKISPIQWVTEQSKEAWSGYITPFVKNAYAWAKDKDKRNSVWGVLKQFWNYKFFKGVISNSPWIIAGWMSIIADGQARSKLALAWKYSLGFFDHVTKNTGLKDFSSYFGSIFAELLFMPARAIKNFKEREQLKTQQDPCSNPSSFRKEGETSICISVRSKLAEE</sequence>
<accession>I6YAT9</accession>
<dbReference type="HOGENOM" id="CLU_1223661_0_0_14"/>
<proteinExistence type="predicted"/>
<name>I6YAT9_MYCWM</name>
<dbReference type="OrthoDB" id="403090at2"/>
<protein>
    <submittedName>
        <fullName evidence="1">Uncharacterized protein</fullName>
    </submittedName>
</protein>
<evidence type="ECO:0000313" key="1">
    <source>
        <dbReference type="EMBL" id="AFN65081.1"/>
    </source>
</evidence>